<gene>
    <name evidence="8" type="primary">tsaD</name>
    <name evidence="11" type="ORF">DET51_11339</name>
    <name evidence="10" type="ORF">DET64_11339</name>
</gene>
<accession>A0A368UUE5</accession>
<dbReference type="PRINTS" id="PR00789">
    <property type="entry name" value="OSIALOPTASE"/>
</dbReference>
<dbReference type="Pfam" id="PF00814">
    <property type="entry name" value="TsaD"/>
    <property type="match status" value="1"/>
</dbReference>
<evidence type="ECO:0000256" key="6">
    <source>
        <dbReference type="ARBA" id="ARBA00023315"/>
    </source>
</evidence>
<dbReference type="PANTHER" id="PTHR11735:SF6">
    <property type="entry name" value="TRNA N6-ADENOSINE THREONYLCARBAMOYLTRANSFERASE, MITOCHONDRIAL"/>
    <property type="match status" value="1"/>
</dbReference>
<proteinExistence type="inferred from homology"/>
<feature type="binding site" evidence="8">
    <location>
        <position position="150"/>
    </location>
    <ligand>
        <name>Fe cation</name>
        <dbReference type="ChEBI" id="CHEBI:24875"/>
    </ligand>
</feature>
<evidence type="ECO:0000313" key="11">
    <source>
        <dbReference type="EMBL" id="RCW30994.1"/>
    </source>
</evidence>
<dbReference type="InterPro" id="IPR022450">
    <property type="entry name" value="TsaD"/>
</dbReference>
<feature type="binding site" evidence="8">
    <location>
        <begin position="173"/>
        <end position="177"/>
    </location>
    <ligand>
        <name>substrate</name>
    </ligand>
</feature>
<keyword evidence="4 8" id="KW-0479">Metal-binding</keyword>
<comment type="caution">
    <text evidence="11">The sequence shown here is derived from an EMBL/GenBank/DDBJ whole genome shotgun (WGS) entry which is preliminary data.</text>
</comment>
<feature type="binding site" evidence="8">
    <location>
        <position position="206"/>
    </location>
    <ligand>
        <name>substrate</name>
    </ligand>
</feature>
<evidence type="ECO:0000313" key="10">
    <source>
        <dbReference type="EMBL" id="RBP69426.1"/>
    </source>
</evidence>
<dbReference type="NCBIfam" id="TIGR00329">
    <property type="entry name" value="gcp_kae1"/>
    <property type="match status" value="1"/>
</dbReference>
<keyword evidence="5 8" id="KW-0408">Iron</keyword>
<evidence type="ECO:0000256" key="3">
    <source>
        <dbReference type="ARBA" id="ARBA00022694"/>
    </source>
</evidence>
<feature type="binding site" evidence="8">
    <location>
        <position position="315"/>
    </location>
    <ligand>
        <name>substrate</name>
    </ligand>
</feature>
<protein>
    <recommendedName>
        <fullName evidence="8">tRNA N6-adenosine threonylcarbamoyltransferase</fullName>
        <ecNumber evidence="8">2.3.1.234</ecNumber>
    </recommendedName>
    <alternativeName>
        <fullName evidence="8">N6-L-threonylcarbamoyladenine synthase</fullName>
        <shortName evidence="8">t(6)A synthase</shortName>
    </alternativeName>
    <alternativeName>
        <fullName evidence="8">t(6)A37 threonylcarbamoyladenosine biosynthesis protein TsaD</fullName>
    </alternativeName>
    <alternativeName>
        <fullName evidence="8">tRNA threonylcarbamoyladenosine biosynthesis protein TsaD</fullName>
    </alternativeName>
</protein>
<keyword evidence="1 8" id="KW-0963">Cytoplasm</keyword>
<dbReference type="EMBL" id="QPJB01000013">
    <property type="protein sequence ID" value="RCW30994.1"/>
    <property type="molecule type" value="Genomic_DNA"/>
</dbReference>
<dbReference type="GO" id="GO:0005737">
    <property type="term" value="C:cytoplasm"/>
    <property type="evidence" value="ECO:0007669"/>
    <property type="project" value="UniProtKB-SubCell"/>
</dbReference>
<dbReference type="Proteomes" id="UP000253065">
    <property type="component" value="Unassembled WGS sequence"/>
</dbReference>
<dbReference type="FunFam" id="3.30.420.40:FF:000031">
    <property type="entry name" value="tRNA N6-adenosine threonylcarbamoyltransferase"/>
    <property type="match status" value="1"/>
</dbReference>
<feature type="domain" description="Gcp-like" evidence="9">
    <location>
        <begin position="63"/>
        <end position="350"/>
    </location>
</feature>
<evidence type="ECO:0000256" key="1">
    <source>
        <dbReference type="ARBA" id="ARBA00022490"/>
    </source>
</evidence>
<dbReference type="CDD" id="cd24133">
    <property type="entry name" value="ASKHA_NBD_TsaD_bac"/>
    <property type="match status" value="1"/>
</dbReference>
<keyword evidence="13" id="KW-1185">Reference proteome</keyword>
<dbReference type="PANTHER" id="PTHR11735">
    <property type="entry name" value="TRNA N6-ADENOSINE THREONYLCARBAMOYLTRANSFERASE"/>
    <property type="match status" value="1"/>
</dbReference>
<dbReference type="InterPro" id="IPR017861">
    <property type="entry name" value="KAE1/TsaD"/>
</dbReference>
<dbReference type="EMBL" id="QNSA01000013">
    <property type="protein sequence ID" value="RBP69426.1"/>
    <property type="molecule type" value="Genomic_DNA"/>
</dbReference>
<dbReference type="EC" id="2.3.1.234" evidence="8"/>
<comment type="subcellular location">
    <subcellularLocation>
        <location evidence="8">Cytoplasm</location>
    </subcellularLocation>
</comment>
<dbReference type="HAMAP" id="MF_01445">
    <property type="entry name" value="TsaD"/>
    <property type="match status" value="1"/>
</dbReference>
<dbReference type="NCBIfam" id="TIGR03723">
    <property type="entry name" value="T6A_TsaD_YgjD"/>
    <property type="match status" value="1"/>
</dbReference>
<feature type="binding site" evidence="8">
    <location>
        <position position="154"/>
    </location>
    <ligand>
        <name>Fe cation</name>
        <dbReference type="ChEBI" id="CHEBI:24875"/>
    </ligand>
</feature>
<evidence type="ECO:0000313" key="12">
    <source>
        <dbReference type="Proteomes" id="UP000252795"/>
    </source>
</evidence>
<dbReference type="GO" id="GO:0002949">
    <property type="term" value="P:tRNA threonylcarbamoyladenosine modification"/>
    <property type="evidence" value="ECO:0007669"/>
    <property type="project" value="UniProtKB-UniRule"/>
</dbReference>
<feature type="binding site" evidence="8">
    <location>
        <position position="343"/>
    </location>
    <ligand>
        <name>Fe cation</name>
        <dbReference type="ChEBI" id="CHEBI:24875"/>
    </ligand>
</feature>
<reference evidence="11 12" key="1">
    <citation type="submission" date="2018-07" db="EMBL/GenBank/DDBJ databases">
        <title>Freshwater and sediment microbial communities from various areas in North America, analyzing microbe dynamics in response to fracking.</title>
        <authorList>
            <person name="Lamendella R."/>
        </authorList>
    </citation>
    <scope>NUCLEOTIDE SEQUENCE [LARGE SCALE GENOMIC DNA]</scope>
    <source>
        <strain evidence="11 12">114E</strain>
        <strain evidence="10 13">114E_o</strain>
    </source>
</reference>
<evidence type="ECO:0000313" key="13">
    <source>
        <dbReference type="Proteomes" id="UP000253065"/>
    </source>
</evidence>
<dbReference type="AlphaFoldDB" id="A0A368UUE5"/>
<comment type="similarity">
    <text evidence="8">Belongs to the KAE1 / TsaD family.</text>
</comment>
<evidence type="ECO:0000256" key="7">
    <source>
        <dbReference type="ARBA" id="ARBA00048117"/>
    </source>
</evidence>
<name>A0A368UUE5_MARNT</name>
<keyword evidence="6 8" id="KW-0012">Acyltransferase</keyword>
<comment type="catalytic activity">
    <reaction evidence="7 8">
        <text>L-threonylcarbamoyladenylate + adenosine(37) in tRNA = N(6)-L-threonylcarbamoyladenosine(37) in tRNA + AMP + H(+)</text>
        <dbReference type="Rhea" id="RHEA:37059"/>
        <dbReference type="Rhea" id="RHEA-COMP:10162"/>
        <dbReference type="Rhea" id="RHEA-COMP:10163"/>
        <dbReference type="ChEBI" id="CHEBI:15378"/>
        <dbReference type="ChEBI" id="CHEBI:73682"/>
        <dbReference type="ChEBI" id="CHEBI:74411"/>
        <dbReference type="ChEBI" id="CHEBI:74418"/>
        <dbReference type="ChEBI" id="CHEBI:456215"/>
        <dbReference type="EC" id="2.3.1.234"/>
    </reaction>
</comment>
<dbReference type="Proteomes" id="UP000252795">
    <property type="component" value="Unassembled WGS sequence"/>
</dbReference>
<dbReference type="GO" id="GO:0005506">
    <property type="term" value="F:iron ion binding"/>
    <property type="evidence" value="ECO:0007669"/>
    <property type="project" value="UniProtKB-UniRule"/>
</dbReference>
<comment type="caution">
    <text evidence="8">Lacks conserved residue(s) required for the propagation of feature annotation.</text>
</comment>
<comment type="function">
    <text evidence="8">Required for the formation of a threonylcarbamoyl group on adenosine at position 37 (t(6)A37) in tRNAs that read codons beginning with adenine. Is involved in the transfer of the threonylcarbamoyl moiety of threonylcarbamoyl-AMP (TC-AMP) to the N6 group of A37, together with TsaE and TsaB. TsaD likely plays a direct catalytic role in this reaction.</text>
</comment>
<dbReference type="InterPro" id="IPR043129">
    <property type="entry name" value="ATPase_NBD"/>
</dbReference>
<organism evidence="11 12">
    <name type="scientific">Marinobacter nauticus</name>
    <name type="common">Marinobacter hydrocarbonoclasticus</name>
    <name type="synonym">Marinobacter aquaeolei</name>
    <dbReference type="NCBI Taxonomy" id="2743"/>
    <lineage>
        <taxon>Bacteria</taxon>
        <taxon>Pseudomonadati</taxon>
        <taxon>Pseudomonadota</taxon>
        <taxon>Gammaproteobacteria</taxon>
        <taxon>Pseudomonadales</taxon>
        <taxon>Marinobacteraceae</taxon>
        <taxon>Marinobacter</taxon>
    </lineage>
</organism>
<comment type="cofactor">
    <cofactor evidence="8">
        <name>Fe(2+)</name>
        <dbReference type="ChEBI" id="CHEBI:29033"/>
    </cofactor>
    <text evidence="8">Binds 1 Fe(2+) ion per subunit.</text>
</comment>
<sequence length="390" mass="41667">MIAAGLAKVNHCSTKLPEAFGFLLKCRPRTRHPLDVVPIMLILGIETSCDETGVALFDAQRGLLAHALYSQIGMHADYGGVVPELASRDHVRKLLPLCDEVLAQAGKARSDIEGIAYTAGPGLVGALMVGGSVAHALGFALGIPVLGVHHMEGHLLAPMLEDNPPAFPFVALLVSGGHTQLVRVDGIGEYQMLGESVDDAAGEAFDKTAKMLGLDYPGGPRVAALAEKGREGQYRFPRPMTDRPGLDFSFSGLKTYTLNTVNDAKDKGTLDEQVKADIALAFEAAVVDTLVIKCRRALEQTECKRLVIAGGVSANKRLRAALEAMAEKLRGSVFYARPEFCTDNGAMIAYAGAQRLKAGQQDGERIVAVPRWPMNTLPPVAEPRHNGLVD</sequence>
<dbReference type="GO" id="GO:0061711">
    <property type="term" value="F:tRNA N(6)-L-threonylcarbamoyladenine synthase activity"/>
    <property type="evidence" value="ECO:0007669"/>
    <property type="project" value="UniProtKB-EC"/>
</dbReference>
<evidence type="ECO:0000256" key="4">
    <source>
        <dbReference type="ARBA" id="ARBA00022723"/>
    </source>
</evidence>
<dbReference type="SUPFAM" id="SSF53067">
    <property type="entry name" value="Actin-like ATPase domain"/>
    <property type="match status" value="2"/>
</dbReference>
<evidence type="ECO:0000256" key="2">
    <source>
        <dbReference type="ARBA" id="ARBA00022679"/>
    </source>
</evidence>
<keyword evidence="2 8" id="KW-0808">Transferase</keyword>
<dbReference type="Gene3D" id="3.30.420.40">
    <property type="match status" value="2"/>
</dbReference>
<dbReference type="InterPro" id="IPR000905">
    <property type="entry name" value="Gcp-like_dom"/>
</dbReference>
<keyword evidence="3 8" id="KW-0819">tRNA processing</keyword>
<evidence type="ECO:0000256" key="5">
    <source>
        <dbReference type="ARBA" id="ARBA00023004"/>
    </source>
</evidence>
<feature type="binding site" evidence="8">
    <location>
        <position position="219"/>
    </location>
    <ligand>
        <name>substrate</name>
    </ligand>
</feature>
<dbReference type="FunFam" id="3.30.420.40:FF:000012">
    <property type="entry name" value="tRNA N6-adenosine threonylcarbamoyltransferase"/>
    <property type="match status" value="1"/>
</dbReference>
<evidence type="ECO:0000256" key="8">
    <source>
        <dbReference type="HAMAP-Rule" id="MF_01445"/>
    </source>
</evidence>
<evidence type="ECO:0000259" key="9">
    <source>
        <dbReference type="Pfam" id="PF00814"/>
    </source>
</evidence>